<dbReference type="PANTHER" id="PTHR23508">
    <property type="entry name" value="CARBOXYLIC ACID TRANSPORTER PROTEIN HOMOLOG"/>
    <property type="match status" value="1"/>
</dbReference>
<dbReference type="STRING" id="98403.A0A151GXQ4"/>
<dbReference type="GO" id="GO:0001406">
    <property type="term" value="F:glycerophosphodiester transmembrane transporter activity"/>
    <property type="evidence" value="ECO:0007669"/>
    <property type="project" value="EnsemblFungi"/>
</dbReference>
<evidence type="ECO:0000256" key="4">
    <source>
        <dbReference type="ARBA" id="ARBA00022692"/>
    </source>
</evidence>
<comment type="caution">
    <text evidence="10">The sequence shown here is derived from an EMBL/GenBank/DDBJ whole genome shotgun (WGS) entry which is preliminary data.</text>
</comment>
<protein>
    <recommendedName>
        <fullName evidence="9">Major facilitator superfamily (MFS) profile domain-containing protein</fullName>
    </recommendedName>
</protein>
<feature type="transmembrane region" description="Helical" evidence="8">
    <location>
        <begin position="371"/>
        <end position="399"/>
    </location>
</feature>
<evidence type="ECO:0000256" key="2">
    <source>
        <dbReference type="ARBA" id="ARBA00010992"/>
    </source>
</evidence>
<dbReference type="InParanoid" id="A0A151GXQ4"/>
<dbReference type="EMBL" id="LAYC01000001">
    <property type="protein sequence ID" value="KYK61822.1"/>
    <property type="molecule type" value="Genomic_DNA"/>
</dbReference>
<dbReference type="GO" id="GO:0005886">
    <property type="term" value="C:plasma membrane"/>
    <property type="evidence" value="ECO:0007669"/>
    <property type="project" value="EnsemblFungi"/>
</dbReference>
<feature type="transmembrane region" description="Helical" evidence="8">
    <location>
        <begin position="525"/>
        <end position="545"/>
    </location>
</feature>
<dbReference type="InterPro" id="IPR036259">
    <property type="entry name" value="MFS_trans_sf"/>
</dbReference>
<evidence type="ECO:0000256" key="6">
    <source>
        <dbReference type="ARBA" id="ARBA00023136"/>
    </source>
</evidence>
<keyword evidence="4 8" id="KW-0812">Transmembrane</keyword>
<dbReference type="FunFam" id="1.20.1250.20:FF:000140">
    <property type="entry name" value="Putative MFS phospholipid transporter"/>
    <property type="match status" value="1"/>
</dbReference>
<evidence type="ECO:0000256" key="5">
    <source>
        <dbReference type="ARBA" id="ARBA00022989"/>
    </source>
</evidence>
<keyword evidence="5 8" id="KW-1133">Transmembrane helix</keyword>
<dbReference type="PROSITE" id="PS50850">
    <property type="entry name" value="MFS"/>
    <property type="match status" value="1"/>
</dbReference>
<dbReference type="SUPFAM" id="SSF103473">
    <property type="entry name" value="MFS general substrate transporter"/>
    <property type="match status" value="1"/>
</dbReference>
<dbReference type="GO" id="GO:0046943">
    <property type="term" value="F:carboxylic acid transmembrane transporter activity"/>
    <property type="evidence" value="ECO:0007669"/>
    <property type="project" value="TreeGrafter"/>
</dbReference>
<dbReference type="FunCoup" id="A0A151GXQ4">
    <property type="interactions" value="9"/>
</dbReference>
<dbReference type="Gene3D" id="1.20.1250.20">
    <property type="entry name" value="MFS general substrate transporter like domains"/>
    <property type="match status" value="1"/>
</dbReference>
<feature type="compositionally biased region" description="Basic and acidic residues" evidence="7">
    <location>
        <begin position="679"/>
        <end position="696"/>
    </location>
</feature>
<evidence type="ECO:0000256" key="8">
    <source>
        <dbReference type="SAM" id="Phobius"/>
    </source>
</evidence>
<dbReference type="InterPro" id="IPR005828">
    <property type="entry name" value="MFS_sugar_transport-like"/>
</dbReference>
<dbReference type="PANTHER" id="PTHR23508:SF10">
    <property type="entry name" value="CARBOXYLIC ACID TRANSPORTER PROTEIN HOMOLOG"/>
    <property type="match status" value="1"/>
</dbReference>
<keyword evidence="3" id="KW-0813">Transport</keyword>
<keyword evidence="11" id="KW-1185">Reference proteome</keyword>
<evidence type="ECO:0000313" key="10">
    <source>
        <dbReference type="EMBL" id="KYK61822.1"/>
    </source>
</evidence>
<dbReference type="Pfam" id="PF00083">
    <property type="entry name" value="Sugar_tr"/>
    <property type="match status" value="2"/>
</dbReference>
<feature type="region of interest" description="Disordered" evidence="7">
    <location>
        <begin position="1"/>
        <end position="35"/>
    </location>
</feature>
<feature type="domain" description="Major facilitator superfamily (MFS) profile" evidence="9">
    <location>
        <begin position="236"/>
        <end position="644"/>
    </location>
</feature>
<proteinExistence type="inferred from homology"/>
<evidence type="ECO:0000256" key="1">
    <source>
        <dbReference type="ARBA" id="ARBA00004141"/>
    </source>
</evidence>
<dbReference type="CDD" id="cd17364">
    <property type="entry name" value="MFS_PhT"/>
    <property type="match status" value="1"/>
</dbReference>
<dbReference type="AlphaFoldDB" id="A0A151GXQ4"/>
<gene>
    <name evidence="10" type="ORF">DCS_02966</name>
</gene>
<dbReference type="GO" id="GO:0015169">
    <property type="term" value="F:glycerol-3-phosphate transmembrane transporter activity"/>
    <property type="evidence" value="ECO:0007669"/>
    <property type="project" value="EnsemblFungi"/>
</dbReference>
<dbReference type="RefSeq" id="XP_040661174.1">
    <property type="nucleotide sequence ID" value="XM_040800291.1"/>
</dbReference>
<dbReference type="GeneID" id="63715609"/>
<feature type="compositionally biased region" description="Polar residues" evidence="7">
    <location>
        <begin position="142"/>
        <end position="159"/>
    </location>
</feature>
<organism evidence="10 11">
    <name type="scientific">Drechmeria coniospora</name>
    <name type="common">Nematophagous fungus</name>
    <name type="synonym">Meria coniospora</name>
    <dbReference type="NCBI Taxonomy" id="98403"/>
    <lineage>
        <taxon>Eukaryota</taxon>
        <taxon>Fungi</taxon>
        <taxon>Dikarya</taxon>
        <taxon>Ascomycota</taxon>
        <taxon>Pezizomycotina</taxon>
        <taxon>Sordariomycetes</taxon>
        <taxon>Hypocreomycetidae</taxon>
        <taxon>Hypocreales</taxon>
        <taxon>Ophiocordycipitaceae</taxon>
        <taxon>Drechmeria</taxon>
    </lineage>
</organism>
<feature type="transmembrane region" description="Helical" evidence="8">
    <location>
        <begin position="303"/>
        <end position="325"/>
    </location>
</feature>
<dbReference type="Proteomes" id="UP000076580">
    <property type="component" value="Chromosome 01"/>
</dbReference>
<accession>A0A151GXQ4</accession>
<evidence type="ECO:0000259" key="9">
    <source>
        <dbReference type="PROSITE" id="PS50850"/>
    </source>
</evidence>
<feature type="transmembrane region" description="Helical" evidence="8">
    <location>
        <begin position="620"/>
        <end position="640"/>
    </location>
</feature>
<evidence type="ECO:0000313" key="11">
    <source>
        <dbReference type="Proteomes" id="UP000076580"/>
    </source>
</evidence>
<keyword evidence="6 8" id="KW-0472">Membrane</keyword>
<feature type="transmembrane region" description="Helical" evidence="8">
    <location>
        <begin position="405"/>
        <end position="426"/>
    </location>
</feature>
<dbReference type="InterPro" id="IPR020846">
    <property type="entry name" value="MFS_dom"/>
</dbReference>
<comment type="subcellular location">
    <subcellularLocation>
        <location evidence="1">Membrane</location>
        <topology evidence="1">Multi-pass membrane protein</topology>
    </subcellularLocation>
</comment>
<evidence type="ECO:0000256" key="3">
    <source>
        <dbReference type="ARBA" id="ARBA00022448"/>
    </source>
</evidence>
<comment type="similarity">
    <text evidence="2">Belongs to the major facilitator superfamily. Sugar transporter (TC 2.A.1.1) family.</text>
</comment>
<sequence length="696" mass="75389">MDESIHPSAPWQPSGATSRGSLAPPRVADGIGSSGQARAKKCCRRVKVDLDDDARHDALFSASGTVVLPVDKLPYSCLDPSTRHVDSVWRVANRSIPVPQRHIGREGILVHFAERTWGEARRIVDSMGRASKPAVGRTVRASSVESEYQASNSTASSLSRFPLEQPEQPPTSTMEQKAGENEKSIVAVTAEQDAAAGHELAVRSSVHLDSEPDVDAVPVQEVAVRRKRESLSAVFTIFCSGFALVSDGYQNHLMTMINVLFRREYRDEYTSSVSTRVSNALLVGEILGQVVIGLTCDYMGRKVAIITTTLLIVFGGILATASHGVTINGMFWMLTVARGIVGFGAGGEYPAASTSTSEAANEHAPSKRGPIFILVTNLPLSFGGPLAVSTFLIVLSAFGNNNLTAVWRVCFGIGVVLPLTIFYFRVRMLNSKLYRKSAIKRKVPYGLVGRFYWRRLIGTCGAWFLYDFVTYPNGIFSGTIISSVVNTASENMLRNTAEWQLLLGAISLPGVFLGAFLCDRLGRKNVMMLGFSGYLVFGLVIGLSYDKIVTITPLFVIFYGLMQSSGNLGPGDMLGLISSESYATSVRGTCYGLSAAIGKTGAAVGTQAFRPIQENLGKRWTFIIAAICGVVGVIVTYFFIPALTGEDLSHEDDRFRAFLVENGWEGEMGHKDEDEEHELDAKVVSDDAGEKGEVAQ</sequence>
<feature type="region of interest" description="Disordered" evidence="7">
    <location>
        <begin position="142"/>
        <end position="181"/>
    </location>
</feature>
<feature type="transmembrane region" description="Helical" evidence="8">
    <location>
        <begin position="551"/>
        <end position="569"/>
    </location>
</feature>
<feature type="region of interest" description="Disordered" evidence="7">
    <location>
        <begin position="667"/>
        <end position="696"/>
    </location>
</feature>
<name>A0A151GXQ4_DRECN</name>
<feature type="transmembrane region" description="Helical" evidence="8">
    <location>
        <begin position="499"/>
        <end position="518"/>
    </location>
</feature>
<reference evidence="10 11" key="1">
    <citation type="journal article" date="2016" name="Sci. Rep.">
        <title>Insights into Adaptations to a Near-Obligate Nematode Endoparasitic Lifestyle from the Finished Genome of Drechmeria coniospora.</title>
        <authorList>
            <person name="Zhang L."/>
            <person name="Zhou Z."/>
            <person name="Guo Q."/>
            <person name="Fokkens L."/>
            <person name="Miskei M."/>
            <person name="Pocsi I."/>
            <person name="Zhang W."/>
            <person name="Chen M."/>
            <person name="Wang L."/>
            <person name="Sun Y."/>
            <person name="Donzelli B.G."/>
            <person name="Gibson D.M."/>
            <person name="Nelson D.R."/>
            <person name="Luo J.G."/>
            <person name="Rep M."/>
            <person name="Liu H."/>
            <person name="Yang S."/>
            <person name="Wang J."/>
            <person name="Krasnoff S.B."/>
            <person name="Xu Y."/>
            <person name="Molnar I."/>
            <person name="Lin M."/>
        </authorList>
    </citation>
    <scope>NUCLEOTIDE SEQUENCE [LARGE SCALE GENOMIC DNA]</scope>
    <source>
        <strain evidence="10 11">ARSEF 6962</strain>
    </source>
</reference>
<evidence type="ECO:0000256" key="7">
    <source>
        <dbReference type="SAM" id="MobiDB-lite"/>
    </source>
</evidence>